<dbReference type="PANTHER" id="PTHR45745">
    <property type="entry name" value="PHOSPHOMANNOMUTASE 45A"/>
    <property type="match status" value="1"/>
</dbReference>
<evidence type="ECO:0000259" key="10">
    <source>
        <dbReference type="Pfam" id="PF02880"/>
    </source>
</evidence>
<evidence type="ECO:0000259" key="9">
    <source>
        <dbReference type="Pfam" id="PF02879"/>
    </source>
</evidence>
<feature type="region of interest" description="Disordered" evidence="7">
    <location>
        <begin position="368"/>
        <end position="401"/>
    </location>
</feature>
<evidence type="ECO:0000256" key="7">
    <source>
        <dbReference type="SAM" id="MobiDB-lite"/>
    </source>
</evidence>
<feature type="domain" description="Alpha-D-phosphohexomutase alpha/beta/alpha" evidence="9">
    <location>
        <begin position="245"/>
        <end position="334"/>
    </location>
</feature>
<evidence type="ECO:0000256" key="6">
    <source>
        <dbReference type="ARBA" id="ARBA00023235"/>
    </source>
</evidence>
<dbReference type="Pfam" id="PF02879">
    <property type="entry name" value="PGM_PMM_II"/>
    <property type="match status" value="1"/>
</dbReference>
<evidence type="ECO:0000256" key="5">
    <source>
        <dbReference type="ARBA" id="ARBA00022842"/>
    </source>
</evidence>
<sequence length="647" mass="65820">MSETDDLFRKAIIWLTDDPDDATKAELESVLDAAVAKQPGALVDLEDRFSGLLQFGTAGLRGRIGAGPNRMNRAVVIRAASGLSSYMTAQLGHPGTIVVGYDARHRSHDFAVDTVAVAVAAGHRALLLPSALPTPLLAYAVRALGADAGVMVTASHNPAWDNGYKVYLGASITPEAAGAQIVPPHDAGIAALIAAVPSVASVPHAESGWEVLDPSIVDEYAAKVAALVPATVAASGDASSPASVAARRAALRVVLTPIHGVGDATVRNALSRAGFTDLTSVPEQATPDPDFPTVAFPNPEEPGAIDLALKLATTIEADVVIANDPDTDRCAVATVIDGGWQMLHGDVVGSLLGERIAQRLAAMTRDASAPPSAVPSAPASTAPVAPASTAPVAPASTTPVAPASATPTLANSIVSSQQLAAIAARHGLRHASTLTGFKWIARAPGLVYGYEEALGYCVAPELVLDKDGISTAVMIAEMVSELKAAGRTLADAIDDLAREYGVYLSSQVSARFDDVAQIPELMSRLLASPPATLAGSPVIATDDMNEGFAGLLPTNGLHLAAESGARVIIRPSGTEPKVKAYLEVIEPLAVGDGAGVDGAGVDGVGVDGVGGDVRGGDVRGGDVRGARARATEAMAALRADVEALLGV</sequence>
<keyword evidence="12" id="KW-1185">Reference proteome</keyword>
<evidence type="ECO:0000256" key="1">
    <source>
        <dbReference type="ARBA" id="ARBA00001946"/>
    </source>
</evidence>
<dbReference type="InterPro" id="IPR016066">
    <property type="entry name" value="A-D-PHexomutase_CS"/>
</dbReference>
<comment type="similarity">
    <text evidence="2">Belongs to the phosphohexose mutase family.</text>
</comment>
<dbReference type="PROSITE" id="PS00710">
    <property type="entry name" value="PGM_PMM"/>
    <property type="match status" value="1"/>
</dbReference>
<dbReference type="GO" id="GO:0004615">
    <property type="term" value="F:phosphomannomutase activity"/>
    <property type="evidence" value="ECO:0007669"/>
    <property type="project" value="UniProtKB-EC"/>
</dbReference>
<name>A0A7Z0CKV4_9MICO</name>
<dbReference type="SUPFAM" id="SSF55957">
    <property type="entry name" value="Phosphoglucomutase, C-terminal domain"/>
    <property type="match status" value="1"/>
</dbReference>
<gene>
    <name evidence="11" type="ORF">BKA03_002346</name>
</gene>
<keyword evidence="6 11" id="KW-0413">Isomerase</keyword>
<evidence type="ECO:0000256" key="4">
    <source>
        <dbReference type="ARBA" id="ARBA00022723"/>
    </source>
</evidence>
<feature type="domain" description="Alpha-D-phosphohexomutase alpha/beta/alpha" evidence="8">
    <location>
        <begin position="54"/>
        <end position="170"/>
    </location>
</feature>
<dbReference type="Pfam" id="PF02880">
    <property type="entry name" value="PGM_PMM_III"/>
    <property type="match status" value="1"/>
</dbReference>
<evidence type="ECO:0000313" key="12">
    <source>
        <dbReference type="Proteomes" id="UP000547973"/>
    </source>
</evidence>
<reference evidence="11 12" key="1">
    <citation type="submission" date="2020-07" db="EMBL/GenBank/DDBJ databases">
        <title>Sequencing the genomes of 1000 actinobacteria strains.</title>
        <authorList>
            <person name="Klenk H.-P."/>
        </authorList>
    </citation>
    <scope>NUCLEOTIDE SEQUENCE [LARGE SCALE GENOMIC DNA]</scope>
    <source>
        <strain evidence="11 12">DSM 19970</strain>
    </source>
</reference>
<dbReference type="InterPro" id="IPR036900">
    <property type="entry name" value="A-D-PHexomutase_C_sf"/>
</dbReference>
<dbReference type="GO" id="GO:0000287">
    <property type="term" value="F:magnesium ion binding"/>
    <property type="evidence" value="ECO:0007669"/>
    <property type="project" value="InterPro"/>
</dbReference>
<dbReference type="PANTHER" id="PTHR45745:SF1">
    <property type="entry name" value="PHOSPHOGLUCOMUTASE 2B-RELATED"/>
    <property type="match status" value="1"/>
</dbReference>
<evidence type="ECO:0000259" key="8">
    <source>
        <dbReference type="Pfam" id="PF02878"/>
    </source>
</evidence>
<dbReference type="Gene3D" id="3.30.310.50">
    <property type="entry name" value="Alpha-D-phosphohexomutase, C-terminal domain"/>
    <property type="match status" value="1"/>
</dbReference>
<comment type="caution">
    <text evidence="11">The sequence shown here is derived from an EMBL/GenBank/DDBJ whole genome shotgun (WGS) entry which is preliminary data.</text>
</comment>
<dbReference type="AlphaFoldDB" id="A0A7Z0CKV4"/>
<proteinExistence type="inferred from homology"/>
<protein>
    <submittedName>
        <fullName evidence="11">Phosphomannomutase</fullName>
        <ecNumber evidence="11">5.4.2.8</ecNumber>
    </submittedName>
</protein>
<dbReference type="OrthoDB" id="9806956at2"/>
<dbReference type="InterPro" id="IPR005844">
    <property type="entry name" value="A-D-PHexomutase_a/b/a-I"/>
</dbReference>
<dbReference type="Gene3D" id="3.40.120.10">
    <property type="entry name" value="Alpha-D-Glucose-1,6-Bisphosphate, subunit A, domain 3"/>
    <property type="match status" value="4"/>
</dbReference>
<comment type="cofactor">
    <cofactor evidence="1">
        <name>Mg(2+)</name>
        <dbReference type="ChEBI" id="CHEBI:18420"/>
    </cofactor>
</comment>
<dbReference type="RefSeq" id="WP_083971100.1">
    <property type="nucleotide sequence ID" value="NZ_BBRC01000002.1"/>
</dbReference>
<evidence type="ECO:0000313" key="11">
    <source>
        <dbReference type="EMBL" id="NYI42227.1"/>
    </source>
</evidence>
<dbReference type="InterPro" id="IPR005845">
    <property type="entry name" value="A-D-PHexomutase_a/b/a-II"/>
</dbReference>
<evidence type="ECO:0000256" key="2">
    <source>
        <dbReference type="ARBA" id="ARBA00010231"/>
    </source>
</evidence>
<dbReference type="GO" id="GO:0008973">
    <property type="term" value="F:phosphopentomutase activity"/>
    <property type="evidence" value="ECO:0007669"/>
    <property type="project" value="TreeGrafter"/>
</dbReference>
<dbReference type="EC" id="5.4.2.8" evidence="11"/>
<dbReference type="InterPro" id="IPR005846">
    <property type="entry name" value="A-D-PHexomutase_a/b/a-III"/>
</dbReference>
<dbReference type="SUPFAM" id="SSF53738">
    <property type="entry name" value="Phosphoglucomutase, first 3 domains"/>
    <property type="match status" value="3"/>
</dbReference>
<keyword evidence="3" id="KW-0597">Phosphoprotein</keyword>
<dbReference type="Pfam" id="PF02878">
    <property type="entry name" value="PGM_PMM_I"/>
    <property type="match status" value="1"/>
</dbReference>
<accession>A0A7Z0CKV4</accession>
<evidence type="ECO:0000256" key="3">
    <source>
        <dbReference type="ARBA" id="ARBA00022553"/>
    </source>
</evidence>
<organism evidence="11 12">
    <name type="scientific">Demequina lutea</name>
    <dbReference type="NCBI Taxonomy" id="431489"/>
    <lineage>
        <taxon>Bacteria</taxon>
        <taxon>Bacillati</taxon>
        <taxon>Actinomycetota</taxon>
        <taxon>Actinomycetes</taxon>
        <taxon>Micrococcales</taxon>
        <taxon>Demequinaceae</taxon>
        <taxon>Demequina</taxon>
    </lineage>
</organism>
<dbReference type="CDD" id="cd05799">
    <property type="entry name" value="PGM2"/>
    <property type="match status" value="1"/>
</dbReference>
<dbReference type="InterPro" id="IPR016055">
    <property type="entry name" value="A-D-PHexomutase_a/b/a-I/II/III"/>
</dbReference>
<keyword evidence="5" id="KW-0460">Magnesium</keyword>
<dbReference type="GO" id="GO:0006166">
    <property type="term" value="P:purine ribonucleoside salvage"/>
    <property type="evidence" value="ECO:0007669"/>
    <property type="project" value="TreeGrafter"/>
</dbReference>
<feature type="domain" description="Alpha-D-phosphohexomutase alpha/beta/alpha" evidence="10">
    <location>
        <begin position="408"/>
        <end position="500"/>
    </location>
</feature>
<dbReference type="EMBL" id="JACBZO010000001">
    <property type="protein sequence ID" value="NYI42227.1"/>
    <property type="molecule type" value="Genomic_DNA"/>
</dbReference>
<dbReference type="Proteomes" id="UP000547973">
    <property type="component" value="Unassembled WGS sequence"/>
</dbReference>
<dbReference type="GO" id="GO:0005975">
    <property type="term" value="P:carbohydrate metabolic process"/>
    <property type="evidence" value="ECO:0007669"/>
    <property type="project" value="InterPro"/>
</dbReference>
<keyword evidence="4" id="KW-0479">Metal-binding</keyword>